<accession>A0A4Z2H6D6</accession>
<proteinExistence type="predicted"/>
<dbReference type="EMBL" id="SRLO01000333">
    <property type="protein sequence ID" value="TNN60442.1"/>
    <property type="molecule type" value="Genomic_DNA"/>
</dbReference>
<organism evidence="2 3">
    <name type="scientific">Liparis tanakae</name>
    <name type="common">Tanaka's snailfish</name>
    <dbReference type="NCBI Taxonomy" id="230148"/>
    <lineage>
        <taxon>Eukaryota</taxon>
        <taxon>Metazoa</taxon>
        <taxon>Chordata</taxon>
        <taxon>Craniata</taxon>
        <taxon>Vertebrata</taxon>
        <taxon>Euteleostomi</taxon>
        <taxon>Actinopterygii</taxon>
        <taxon>Neopterygii</taxon>
        <taxon>Teleostei</taxon>
        <taxon>Neoteleostei</taxon>
        <taxon>Acanthomorphata</taxon>
        <taxon>Eupercaria</taxon>
        <taxon>Perciformes</taxon>
        <taxon>Cottioidei</taxon>
        <taxon>Cottales</taxon>
        <taxon>Liparidae</taxon>
        <taxon>Liparis</taxon>
    </lineage>
</organism>
<feature type="region of interest" description="Disordered" evidence="1">
    <location>
        <begin position="47"/>
        <end position="73"/>
    </location>
</feature>
<comment type="caution">
    <text evidence="2">The sequence shown here is derived from an EMBL/GenBank/DDBJ whole genome shotgun (WGS) entry which is preliminary data.</text>
</comment>
<name>A0A4Z2H6D6_9TELE</name>
<dbReference type="Proteomes" id="UP000314294">
    <property type="component" value="Unassembled WGS sequence"/>
</dbReference>
<feature type="compositionally biased region" description="Acidic residues" evidence="1">
    <location>
        <begin position="52"/>
        <end position="61"/>
    </location>
</feature>
<sequence>MEAARWKLLENRENLDRHTSPVAGVEVTAQLGLMEAQTPAGLMCMSSRVEKEEEEEEEEEAAAAPGAIWTGPISITTDNGDVKMRAAASSDDSSLIKWETQSQNLTHKKKFTLKAFHKLMDG</sequence>
<evidence type="ECO:0000313" key="2">
    <source>
        <dbReference type="EMBL" id="TNN60442.1"/>
    </source>
</evidence>
<dbReference type="AlphaFoldDB" id="A0A4Z2H6D6"/>
<gene>
    <name evidence="2" type="ORF">EYF80_029293</name>
</gene>
<protein>
    <submittedName>
        <fullName evidence="2">Uncharacterized protein</fullName>
    </submittedName>
</protein>
<keyword evidence="3" id="KW-1185">Reference proteome</keyword>
<evidence type="ECO:0000313" key="3">
    <source>
        <dbReference type="Proteomes" id="UP000314294"/>
    </source>
</evidence>
<reference evidence="2 3" key="1">
    <citation type="submission" date="2019-03" db="EMBL/GenBank/DDBJ databases">
        <title>First draft genome of Liparis tanakae, snailfish: a comprehensive survey of snailfish specific genes.</title>
        <authorList>
            <person name="Kim W."/>
            <person name="Song I."/>
            <person name="Jeong J.-H."/>
            <person name="Kim D."/>
            <person name="Kim S."/>
            <person name="Ryu S."/>
            <person name="Song J.Y."/>
            <person name="Lee S.K."/>
        </authorList>
    </citation>
    <scope>NUCLEOTIDE SEQUENCE [LARGE SCALE GENOMIC DNA]</scope>
    <source>
        <tissue evidence="2">Muscle</tissue>
    </source>
</reference>
<evidence type="ECO:0000256" key="1">
    <source>
        <dbReference type="SAM" id="MobiDB-lite"/>
    </source>
</evidence>